<dbReference type="InterPro" id="IPR001680">
    <property type="entry name" value="WD40_rpt"/>
</dbReference>
<dbReference type="Pfam" id="PF00400">
    <property type="entry name" value="WD40"/>
    <property type="match status" value="2"/>
</dbReference>
<dbReference type="PANTHER" id="PTHR14604">
    <property type="entry name" value="WD40 REPEAT PF20"/>
    <property type="match status" value="1"/>
</dbReference>
<dbReference type="InterPro" id="IPR036322">
    <property type="entry name" value="WD40_repeat_dom_sf"/>
</dbReference>
<keyword evidence="2" id="KW-0677">Repeat</keyword>
<accession>A0A0C3EZK8</accession>
<dbReference type="SMART" id="SM00320">
    <property type="entry name" value="WD40"/>
    <property type="match status" value="2"/>
</dbReference>
<gene>
    <name evidence="4" type="ORF">PILCRDRAFT_15275</name>
</gene>
<dbReference type="SUPFAM" id="SSF50978">
    <property type="entry name" value="WD40 repeat-like"/>
    <property type="match status" value="1"/>
</dbReference>
<evidence type="ECO:0000256" key="2">
    <source>
        <dbReference type="ARBA" id="ARBA00022737"/>
    </source>
</evidence>
<evidence type="ECO:0000256" key="3">
    <source>
        <dbReference type="PROSITE-ProRule" id="PRU00221"/>
    </source>
</evidence>
<evidence type="ECO:0000256" key="1">
    <source>
        <dbReference type="ARBA" id="ARBA00022574"/>
    </source>
</evidence>
<dbReference type="OrthoDB" id="6262491at2759"/>
<feature type="repeat" description="WD" evidence="3">
    <location>
        <begin position="9"/>
        <end position="50"/>
    </location>
</feature>
<dbReference type="InParanoid" id="A0A0C3EZK8"/>
<reference evidence="4 5" key="1">
    <citation type="submission" date="2014-04" db="EMBL/GenBank/DDBJ databases">
        <authorList>
            <consortium name="DOE Joint Genome Institute"/>
            <person name="Kuo A."/>
            <person name="Tarkka M."/>
            <person name="Buscot F."/>
            <person name="Kohler A."/>
            <person name="Nagy L.G."/>
            <person name="Floudas D."/>
            <person name="Copeland A."/>
            <person name="Barry K.W."/>
            <person name="Cichocki N."/>
            <person name="Veneault-Fourrey C."/>
            <person name="LaButti K."/>
            <person name="Lindquist E.A."/>
            <person name="Lipzen A."/>
            <person name="Lundell T."/>
            <person name="Morin E."/>
            <person name="Murat C."/>
            <person name="Sun H."/>
            <person name="Tunlid A."/>
            <person name="Henrissat B."/>
            <person name="Grigoriev I.V."/>
            <person name="Hibbett D.S."/>
            <person name="Martin F."/>
            <person name="Nordberg H.P."/>
            <person name="Cantor M.N."/>
            <person name="Hua S.X."/>
        </authorList>
    </citation>
    <scope>NUCLEOTIDE SEQUENCE [LARGE SCALE GENOMIC DNA]</scope>
    <source>
        <strain evidence="4 5">F 1598</strain>
    </source>
</reference>
<dbReference type="PROSITE" id="PS50082">
    <property type="entry name" value="WD_REPEATS_2"/>
    <property type="match status" value="2"/>
</dbReference>
<proteinExistence type="predicted"/>
<keyword evidence="5" id="KW-1185">Reference proteome</keyword>
<dbReference type="HOGENOM" id="CLU_000288_57_19_1"/>
<dbReference type="PANTHER" id="PTHR14604:SF3">
    <property type="entry name" value="SPERM-ASSOCIATED ANTIGEN 16 PROTEIN"/>
    <property type="match status" value="1"/>
</dbReference>
<dbReference type="InterPro" id="IPR019775">
    <property type="entry name" value="WD40_repeat_CS"/>
</dbReference>
<evidence type="ECO:0000313" key="5">
    <source>
        <dbReference type="Proteomes" id="UP000054166"/>
    </source>
</evidence>
<organism evidence="4 5">
    <name type="scientific">Piloderma croceum (strain F 1598)</name>
    <dbReference type="NCBI Taxonomy" id="765440"/>
    <lineage>
        <taxon>Eukaryota</taxon>
        <taxon>Fungi</taxon>
        <taxon>Dikarya</taxon>
        <taxon>Basidiomycota</taxon>
        <taxon>Agaricomycotina</taxon>
        <taxon>Agaricomycetes</taxon>
        <taxon>Agaricomycetidae</taxon>
        <taxon>Atheliales</taxon>
        <taxon>Atheliaceae</taxon>
        <taxon>Piloderma</taxon>
    </lineage>
</organism>
<protein>
    <submittedName>
        <fullName evidence="4">Uncharacterized protein</fullName>
    </submittedName>
</protein>
<dbReference type="InterPro" id="IPR015943">
    <property type="entry name" value="WD40/YVTN_repeat-like_dom_sf"/>
</dbReference>
<dbReference type="Gene3D" id="2.130.10.10">
    <property type="entry name" value="YVTN repeat-like/Quinoprotein amine dehydrogenase"/>
    <property type="match status" value="1"/>
</dbReference>
<dbReference type="Proteomes" id="UP000054166">
    <property type="component" value="Unassembled WGS sequence"/>
</dbReference>
<feature type="repeat" description="WD" evidence="3">
    <location>
        <begin position="52"/>
        <end position="84"/>
    </location>
</feature>
<dbReference type="InterPro" id="IPR050995">
    <property type="entry name" value="WD-F-box_domain-protein"/>
</dbReference>
<sequence length="153" mass="16997">MGELTAGPFEGHTDSVSSVAFSPDGQQIVSGSSDQTVRVWDVKMGELTAGSWEGHTGWVSSVAFSPNGQQIVLGSDEKTVRMWDAKDTDIFCNARIIDGWMQGKNSELMFWIPSYYRIGLQRLNSFILMGKQTIQVDLSQFVHGKSWAQCHPH</sequence>
<dbReference type="PROSITE" id="PS50294">
    <property type="entry name" value="WD_REPEATS_REGION"/>
    <property type="match status" value="2"/>
</dbReference>
<keyword evidence="1 3" id="KW-0853">WD repeat</keyword>
<dbReference type="AlphaFoldDB" id="A0A0C3EZK8"/>
<dbReference type="EMBL" id="KN833084">
    <property type="protein sequence ID" value="KIM73369.1"/>
    <property type="molecule type" value="Genomic_DNA"/>
</dbReference>
<dbReference type="PROSITE" id="PS00678">
    <property type="entry name" value="WD_REPEATS_1"/>
    <property type="match status" value="1"/>
</dbReference>
<dbReference type="STRING" id="765440.A0A0C3EZK8"/>
<reference evidence="5" key="2">
    <citation type="submission" date="2015-01" db="EMBL/GenBank/DDBJ databases">
        <title>Evolutionary Origins and Diversification of the Mycorrhizal Mutualists.</title>
        <authorList>
            <consortium name="DOE Joint Genome Institute"/>
            <consortium name="Mycorrhizal Genomics Consortium"/>
            <person name="Kohler A."/>
            <person name="Kuo A."/>
            <person name="Nagy L.G."/>
            <person name="Floudas D."/>
            <person name="Copeland A."/>
            <person name="Barry K.W."/>
            <person name="Cichocki N."/>
            <person name="Veneault-Fourrey C."/>
            <person name="LaButti K."/>
            <person name="Lindquist E.A."/>
            <person name="Lipzen A."/>
            <person name="Lundell T."/>
            <person name="Morin E."/>
            <person name="Murat C."/>
            <person name="Riley R."/>
            <person name="Ohm R."/>
            <person name="Sun H."/>
            <person name="Tunlid A."/>
            <person name="Henrissat B."/>
            <person name="Grigoriev I.V."/>
            <person name="Hibbett D.S."/>
            <person name="Martin F."/>
        </authorList>
    </citation>
    <scope>NUCLEOTIDE SEQUENCE [LARGE SCALE GENOMIC DNA]</scope>
    <source>
        <strain evidence="5">F 1598</strain>
    </source>
</reference>
<name>A0A0C3EZK8_PILCF</name>
<evidence type="ECO:0000313" key="4">
    <source>
        <dbReference type="EMBL" id="KIM73369.1"/>
    </source>
</evidence>